<dbReference type="Proteomes" id="UP001196068">
    <property type="component" value="Unassembled WGS sequence"/>
</dbReference>
<keyword evidence="1" id="KW-0732">Signal</keyword>
<evidence type="ECO:0000313" key="3">
    <source>
        <dbReference type="Proteomes" id="UP001196068"/>
    </source>
</evidence>
<evidence type="ECO:0000256" key="1">
    <source>
        <dbReference type="SAM" id="SignalP"/>
    </source>
</evidence>
<organism evidence="2 3">
    <name type="scientific">Plastoroseomonas arctica</name>
    <dbReference type="NCBI Taxonomy" id="1509237"/>
    <lineage>
        <taxon>Bacteria</taxon>
        <taxon>Pseudomonadati</taxon>
        <taxon>Pseudomonadota</taxon>
        <taxon>Alphaproteobacteria</taxon>
        <taxon>Acetobacterales</taxon>
        <taxon>Acetobacteraceae</taxon>
        <taxon>Plastoroseomonas</taxon>
    </lineage>
</organism>
<reference evidence="2" key="1">
    <citation type="submission" date="2020-01" db="EMBL/GenBank/DDBJ databases">
        <authorList>
            <person name="Rat A."/>
        </authorList>
    </citation>
    <scope>NUCLEOTIDE SEQUENCE</scope>
    <source>
        <strain evidence="2">LMG 28251</strain>
    </source>
</reference>
<dbReference type="EMBL" id="JAAEDH010000012">
    <property type="protein sequence ID" value="MBR0655771.1"/>
    <property type="molecule type" value="Genomic_DNA"/>
</dbReference>
<accession>A0AAF1JX25</accession>
<keyword evidence="3" id="KW-1185">Reference proteome</keyword>
<feature type="chain" id="PRO_5041956236" evidence="1">
    <location>
        <begin position="21"/>
        <end position="139"/>
    </location>
</feature>
<feature type="signal peptide" evidence="1">
    <location>
        <begin position="1"/>
        <end position="20"/>
    </location>
</feature>
<dbReference type="AlphaFoldDB" id="A0AAF1JX25"/>
<sequence length="139" mass="14887">MRVMVLAAALAAGIGGQALAQDELPPLPQLQAIVDGAAFIRAAVVAETCGLRAEDWVVSLRESAAAVVLRGARSNGREDFGRGFVSATVLFAAQEAERYGAPGCDRFRRSDLLRDADTLVRTIREMQNPPAQAPRQRRG</sequence>
<gene>
    <name evidence="2" type="ORF">GXW79_11870</name>
</gene>
<proteinExistence type="predicted"/>
<reference evidence="2" key="2">
    <citation type="journal article" date="2021" name="Syst. Appl. Microbiol.">
        <title>Roseomonas hellenica sp. nov., isolated from roots of wild-growing Alkanna tinctoria.</title>
        <authorList>
            <person name="Rat A."/>
            <person name="Naranjo H.D."/>
            <person name="Lebbe L."/>
            <person name="Cnockaert M."/>
            <person name="Krigas N."/>
            <person name="Grigoriadou K."/>
            <person name="Maloupa E."/>
            <person name="Willems A."/>
        </authorList>
    </citation>
    <scope>NUCLEOTIDE SEQUENCE</scope>
    <source>
        <strain evidence="2">LMG 28251</strain>
    </source>
</reference>
<evidence type="ECO:0000313" key="2">
    <source>
        <dbReference type="EMBL" id="MBR0655771.1"/>
    </source>
</evidence>
<protein>
    <submittedName>
        <fullName evidence="2">Uncharacterized protein</fullName>
    </submittedName>
</protein>
<comment type="caution">
    <text evidence="2">The sequence shown here is derived from an EMBL/GenBank/DDBJ whole genome shotgun (WGS) entry which is preliminary data.</text>
</comment>
<dbReference type="RefSeq" id="WP_211874607.1">
    <property type="nucleotide sequence ID" value="NZ_JAAEDH010000012.1"/>
</dbReference>
<name>A0AAF1JX25_9PROT</name>